<protein>
    <submittedName>
        <fullName evidence="2">Uncharacterized protein LOC111087998 isoform X1</fullName>
    </submittedName>
</protein>
<dbReference type="RefSeq" id="XP_022252379.1">
    <property type="nucleotide sequence ID" value="XM_022396671.1"/>
</dbReference>
<dbReference type="Proteomes" id="UP000694941">
    <property type="component" value="Unplaced"/>
</dbReference>
<dbReference type="SUPFAM" id="SSF101912">
    <property type="entry name" value="Sema domain"/>
    <property type="match status" value="1"/>
</dbReference>
<name>A0ABM1T923_LIMPO</name>
<reference evidence="2" key="1">
    <citation type="submission" date="2025-08" db="UniProtKB">
        <authorList>
            <consortium name="RefSeq"/>
        </authorList>
    </citation>
    <scope>IDENTIFICATION</scope>
    <source>
        <tissue evidence="2">Muscle</tissue>
    </source>
</reference>
<organism evidence="1 2">
    <name type="scientific">Limulus polyphemus</name>
    <name type="common">Atlantic horseshoe crab</name>
    <dbReference type="NCBI Taxonomy" id="6850"/>
    <lineage>
        <taxon>Eukaryota</taxon>
        <taxon>Metazoa</taxon>
        <taxon>Ecdysozoa</taxon>
        <taxon>Arthropoda</taxon>
        <taxon>Chelicerata</taxon>
        <taxon>Merostomata</taxon>
        <taxon>Xiphosura</taxon>
        <taxon>Limulidae</taxon>
        <taxon>Limulus</taxon>
    </lineage>
</organism>
<keyword evidence="1" id="KW-1185">Reference proteome</keyword>
<dbReference type="InterPro" id="IPR036352">
    <property type="entry name" value="Semap_dom_sf"/>
</dbReference>
<evidence type="ECO:0000313" key="2">
    <source>
        <dbReference type="RefSeq" id="XP_022252379.1"/>
    </source>
</evidence>
<accession>A0ABM1T923</accession>
<proteinExistence type="predicted"/>
<gene>
    <name evidence="2" type="primary">LOC111087998</name>
</gene>
<dbReference type="GeneID" id="111087998"/>
<sequence>MTSKQVSAMMKIILKNMLDKKIIAVIVIFLQMGTPGHFLRHPDFHTADHRHHKDYPHVFNCGKFYYRTFYMDKARDVLFVGGMDKIYALPLSNINITDCEWPDVFQ</sequence>
<evidence type="ECO:0000313" key="1">
    <source>
        <dbReference type="Proteomes" id="UP000694941"/>
    </source>
</evidence>